<evidence type="ECO:0000256" key="3">
    <source>
        <dbReference type="ARBA" id="ARBA00022630"/>
    </source>
</evidence>
<sequence length="838" mass="92953">MGSGDDNSETSSPRRRRFWWTHPVAASNITHLDVFYGSQTGTAKALASDLATKASKRGVVVSLNEMNEFDPTHFDEDEQDPYYSPSRATVFVVSTHYAGPAPNAETFVQWLRAATDTTKGLTADPTVYVPNGDATAPMTTVVPDPAPRSNRVSPMSSPTAATSSRSSLSYSSPTGIASPRSSLPHSSHSGFNLNWRHLFRNKRKKSFARFQFAVFGVGNSTYLTYNAMGKLIDARLHALGATRLCLLGLGDVSNNINATFSKWETQLLQQLANYSTELGDSVPAMAASPKKVVPRPLVSAGSAAQLTTPRRFSVSSGPTLTTQSRERHQQRRGSLLRRSSSAVARRQGASFREYFEAQPVAPLTLTVLDLNGHPVRLRFRCRFLTNERSEEARKASFSPENDYSYTRPGGRQGVDSARQSWFRLKTLAMLPHSGVEDFKRLAHLRLSTDGAEITFEAANSFVFFPPNAPEIVDSIARLLGFDLNAYIEILVQSKDPDPSMAALVQQTGEALPFPRICTVRTLLRNFLELRTVSREFVRLASGFVTVPKEHELLETLSSTDGAAAFRRHFTLENGGVLKLLELAPSLRIPFEVLINITPLIKPRFHLIATSPLQSAGEFDVVVPVGDCDDADSLIVSNWQYLFTRPASHQQLKDMSTFTPATPLLRGFFSESGFATPSDRSAPMLMIAEGIGLVPFRALLQQRQLEFDKFSSFSSMLSRKSAHHIHAKNLLLLGCSTQDSLLFESELLEWKKKGVIELRIAFHDDPDKPQELVQKLVEQHWQQIATLMASSQESRLYVCGTATMVREVHALVTLHCEHNENEWYELATQSGRYVQSVIP</sequence>
<dbReference type="Proteomes" id="UP000460718">
    <property type="component" value="Unassembled WGS sequence"/>
</dbReference>
<evidence type="ECO:0000313" key="18">
    <source>
        <dbReference type="Proteomes" id="UP000429523"/>
    </source>
</evidence>
<comment type="caution">
    <text evidence="15">The sequence shown here is derived from an EMBL/GenBank/DDBJ whole genome shotgun (WGS) entry which is preliminary data.</text>
</comment>
<keyword evidence="7" id="KW-0560">Oxidoreductase</keyword>
<evidence type="ECO:0000256" key="2">
    <source>
        <dbReference type="ARBA" id="ARBA00001974"/>
    </source>
</evidence>
<feature type="compositionally biased region" description="Low complexity" evidence="9">
    <location>
        <begin position="153"/>
        <end position="188"/>
    </location>
</feature>
<gene>
    <name evidence="17" type="ORF">PF001_g27760</name>
    <name evidence="16" type="ORF">PF002_g28763</name>
    <name evidence="15" type="ORF">PF005_g28163</name>
    <name evidence="14" type="ORF">PF006_g27760</name>
    <name evidence="13" type="ORF">PF007_g28127</name>
    <name evidence="11" type="ORF">PF009_g28711</name>
    <name evidence="12" type="ORF">PF011_g27193</name>
</gene>
<dbReference type="EMBL" id="QXFW01003859">
    <property type="protein sequence ID" value="KAE8968406.1"/>
    <property type="molecule type" value="Genomic_DNA"/>
</dbReference>
<dbReference type="PANTHER" id="PTHR19384:SF17">
    <property type="entry name" value="NADPH--CYTOCHROME P450 REDUCTASE"/>
    <property type="match status" value="1"/>
</dbReference>
<dbReference type="EMBL" id="QXFZ01003746">
    <property type="protein sequence ID" value="KAE9067296.1"/>
    <property type="molecule type" value="Genomic_DNA"/>
</dbReference>
<feature type="region of interest" description="Disordered" evidence="9">
    <location>
        <begin position="310"/>
        <end position="339"/>
    </location>
</feature>
<evidence type="ECO:0000313" key="15">
    <source>
        <dbReference type="EMBL" id="KAE9168954.1"/>
    </source>
</evidence>
<evidence type="ECO:0000256" key="9">
    <source>
        <dbReference type="SAM" id="MobiDB-lite"/>
    </source>
</evidence>
<keyword evidence="19" id="KW-1185">Reference proteome</keyword>
<keyword evidence="4" id="KW-0288">FMN</keyword>
<dbReference type="OrthoDB" id="1856718at2759"/>
<dbReference type="EMBL" id="QXGD01003649">
    <property type="protein sequence ID" value="KAE9175550.1"/>
    <property type="molecule type" value="Genomic_DNA"/>
</dbReference>
<dbReference type="Gene3D" id="3.40.50.80">
    <property type="entry name" value="Nucleotide-binding domain of ferredoxin-NADP reductase (FNR) module"/>
    <property type="match status" value="1"/>
</dbReference>
<dbReference type="Pfam" id="PF00258">
    <property type="entry name" value="Flavodoxin_1"/>
    <property type="match status" value="2"/>
</dbReference>
<evidence type="ECO:0000256" key="7">
    <source>
        <dbReference type="ARBA" id="ARBA00023002"/>
    </source>
</evidence>
<dbReference type="InterPro" id="IPR001094">
    <property type="entry name" value="Flavdoxin-like"/>
</dbReference>
<evidence type="ECO:0000313" key="13">
    <source>
        <dbReference type="EMBL" id="KAE9067296.1"/>
    </source>
</evidence>
<keyword evidence="6" id="KW-0521">NADP</keyword>
<evidence type="ECO:0000256" key="1">
    <source>
        <dbReference type="ARBA" id="ARBA00001917"/>
    </source>
</evidence>
<dbReference type="GO" id="GO:0010181">
    <property type="term" value="F:FMN binding"/>
    <property type="evidence" value="ECO:0007669"/>
    <property type="project" value="InterPro"/>
</dbReference>
<evidence type="ECO:0000313" key="21">
    <source>
        <dbReference type="Proteomes" id="UP000440367"/>
    </source>
</evidence>
<dbReference type="EMBL" id="QXGA01003895">
    <property type="protein sequence ID" value="KAE9078211.1"/>
    <property type="molecule type" value="Genomic_DNA"/>
</dbReference>
<dbReference type="SUPFAM" id="SSF52343">
    <property type="entry name" value="Ferredoxin reductase-like, C-terminal NADP-linked domain"/>
    <property type="match status" value="1"/>
</dbReference>
<dbReference type="PANTHER" id="PTHR19384">
    <property type="entry name" value="NITRIC OXIDE SYNTHASE-RELATED"/>
    <property type="match status" value="1"/>
</dbReference>
<protein>
    <recommendedName>
        <fullName evidence="8">NADPH--hemoprotein reductase</fullName>
        <ecNumber evidence="8">1.6.2.4</ecNumber>
    </recommendedName>
</protein>
<evidence type="ECO:0000256" key="8">
    <source>
        <dbReference type="ARBA" id="ARBA00023797"/>
    </source>
</evidence>
<dbReference type="InterPro" id="IPR039261">
    <property type="entry name" value="FNR_nucleotide-bd"/>
</dbReference>
<evidence type="ECO:0000313" key="11">
    <source>
        <dbReference type="EMBL" id="KAE8921002.1"/>
    </source>
</evidence>
<name>A0A6A3VKE3_9STRA</name>
<reference evidence="18 19" key="1">
    <citation type="submission" date="2018-08" db="EMBL/GenBank/DDBJ databases">
        <title>Genomic investigation of the strawberry pathogen Phytophthora fragariae indicates pathogenicity is determined by transcriptional variation in three key races.</title>
        <authorList>
            <person name="Adams T.M."/>
            <person name="Armitage A.D."/>
            <person name="Sobczyk M.K."/>
            <person name="Bates H.J."/>
            <person name="Dunwell J.M."/>
            <person name="Nellist C.F."/>
            <person name="Harrison R.J."/>
        </authorList>
    </citation>
    <scope>NUCLEOTIDE SEQUENCE [LARGE SCALE GENOMIC DNA]</scope>
    <source>
        <strain evidence="17 20">A4</strain>
        <strain evidence="16 21">BC-1</strain>
        <strain evidence="15 19">NOV-27</strain>
        <strain evidence="14 22">NOV-5</strain>
        <strain evidence="13 23">NOV-71</strain>
        <strain evidence="11 18">NOV-9</strain>
        <strain evidence="12 24">SCRP245</strain>
    </source>
</reference>
<evidence type="ECO:0000256" key="5">
    <source>
        <dbReference type="ARBA" id="ARBA00022827"/>
    </source>
</evidence>
<dbReference type="Proteomes" id="UP000441208">
    <property type="component" value="Unassembled WGS sequence"/>
</dbReference>
<organism evidence="15 19">
    <name type="scientific">Phytophthora fragariae</name>
    <dbReference type="NCBI Taxonomy" id="53985"/>
    <lineage>
        <taxon>Eukaryota</taxon>
        <taxon>Sar</taxon>
        <taxon>Stramenopiles</taxon>
        <taxon>Oomycota</taxon>
        <taxon>Peronosporomycetes</taxon>
        <taxon>Peronosporales</taxon>
        <taxon>Peronosporaceae</taxon>
        <taxon>Phytophthora</taxon>
    </lineage>
</organism>
<evidence type="ECO:0000313" key="24">
    <source>
        <dbReference type="Proteomes" id="UP000460718"/>
    </source>
</evidence>
<feature type="compositionally biased region" description="Polar residues" evidence="9">
    <location>
        <begin position="310"/>
        <end position="323"/>
    </location>
</feature>
<dbReference type="Pfam" id="PF00667">
    <property type="entry name" value="FAD_binding_1"/>
    <property type="match status" value="1"/>
</dbReference>
<dbReference type="GO" id="GO:0003958">
    <property type="term" value="F:NADPH-hemoprotein reductase activity"/>
    <property type="evidence" value="ECO:0007669"/>
    <property type="project" value="UniProtKB-EC"/>
</dbReference>
<dbReference type="EMBL" id="QXGF01003708">
    <property type="protein sequence ID" value="KAE8921002.1"/>
    <property type="molecule type" value="Genomic_DNA"/>
</dbReference>
<dbReference type="GO" id="GO:0050660">
    <property type="term" value="F:flavin adenine dinucleotide binding"/>
    <property type="evidence" value="ECO:0007669"/>
    <property type="project" value="TreeGrafter"/>
</dbReference>
<dbReference type="InterPro" id="IPR017938">
    <property type="entry name" value="Riboflavin_synthase-like_b-brl"/>
</dbReference>
<evidence type="ECO:0000256" key="6">
    <source>
        <dbReference type="ARBA" id="ARBA00022857"/>
    </source>
</evidence>
<dbReference type="PROSITE" id="PS50902">
    <property type="entry name" value="FLAVODOXIN_LIKE"/>
    <property type="match status" value="1"/>
</dbReference>
<dbReference type="AlphaFoldDB" id="A0A6A3VKE3"/>
<dbReference type="Gene3D" id="3.40.50.360">
    <property type="match status" value="1"/>
</dbReference>
<evidence type="ECO:0000313" key="22">
    <source>
        <dbReference type="Proteomes" id="UP000440732"/>
    </source>
</evidence>
<dbReference type="Proteomes" id="UP000429523">
    <property type="component" value="Unassembled WGS sequence"/>
</dbReference>
<evidence type="ECO:0000313" key="16">
    <source>
        <dbReference type="EMBL" id="KAE9175550.1"/>
    </source>
</evidence>
<evidence type="ECO:0000313" key="19">
    <source>
        <dbReference type="Proteomes" id="UP000433483"/>
    </source>
</evidence>
<feature type="domain" description="Flavodoxin-like" evidence="10">
    <location>
        <begin position="32"/>
        <end position="268"/>
    </location>
</feature>
<dbReference type="InterPro" id="IPR008254">
    <property type="entry name" value="Flavodoxin/NO_synth"/>
</dbReference>
<dbReference type="Gene3D" id="1.20.990.10">
    <property type="entry name" value="NADPH-cytochrome p450 Reductase, Chain A, domain 3"/>
    <property type="match status" value="1"/>
</dbReference>
<evidence type="ECO:0000256" key="4">
    <source>
        <dbReference type="ARBA" id="ARBA00022643"/>
    </source>
</evidence>
<dbReference type="PRINTS" id="PR00369">
    <property type="entry name" value="FLAVODOXIN"/>
</dbReference>
<dbReference type="SUPFAM" id="SSF63380">
    <property type="entry name" value="Riboflavin synthase domain-like"/>
    <property type="match status" value="1"/>
</dbReference>
<dbReference type="Proteomes" id="UP000440367">
    <property type="component" value="Unassembled WGS sequence"/>
</dbReference>
<dbReference type="InterPro" id="IPR001433">
    <property type="entry name" value="OxRdtase_FAD/NAD-bd"/>
</dbReference>
<comment type="cofactor">
    <cofactor evidence="1">
        <name>FMN</name>
        <dbReference type="ChEBI" id="CHEBI:58210"/>
    </cofactor>
</comment>
<accession>A0A6A3VKE3</accession>
<evidence type="ECO:0000313" key="20">
    <source>
        <dbReference type="Proteomes" id="UP000437068"/>
    </source>
</evidence>
<dbReference type="EMBL" id="QXGE01003889">
    <property type="protein sequence ID" value="KAE9272853.1"/>
    <property type="molecule type" value="Genomic_DNA"/>
</dbReference>
<evidence type="ECO:0000313" key="23">
    <source>
        <dbReference type="Proteomes" id="UP000441208"/>
    </source>
</evidence>
<feature type="region of interest" description="Disordered" evidence="9">
    <location>
        <begin position="124"/>
        <end position="188"/>
    </location>
</feature>
<dbReference type="InterPro" id="IPR003097">
    <property type="entry name" value="CysJ-like_FAD-binding"/>
</dbReference>
<dbReference type="SUPFAM" id="SSF52218">
    <property type="entry name" value="Flavoproteins"/>
    <property type="match status" value="1"/>
</dbReference>
<keyword evidence="5" id="KW-0274">FAD</keyword>
<dbReference type="InterPro" id="IPR029039">
    <property type="entry name" value="Flavoprotein-like_sf"/>
</dbReference>
<dbReference type="Proteomes" id="UP000440732">
    <property type="component" value="Unassembled WGS sequence"/>
</dbReference>
<dbReference type="InterPro" id="IPR023173">
    <property type="entry name" value="NADPH_Cyt_P450_Rdtase_alpha"/>
</dbReference>
<evidence type="ECO:0000313" key="14">
    <source>
        <dbReference type="EMBL" id="KAE9078211.1"/>
    </source>
</evidence>
<evidence type="ECO:0000313" key="17">
    <source>
        <dbReference type="EMBL" id="KAE9272853.1"/>
    </source>
</evidence>
<dbReference type="GO" id="GO:0005829">
    <property type="term" value="C:cytosol"/>
    <property type="evidence" value="ECO:0007669"/>
    <property type="project" value="TreeGrafter"/>
</dbReference>
<dbReference type="Pfam" id="PF00175">
    <property type="entry name" value="NAD_binding_1"/>
    <property type="match status" value="1"/>
</dbReference>
<dbReference type="Proteomes" id="UP000437068">
    <property type="component" value="Unassembled WGS sequence"/>
</dbReference>
<keyword evidence="3" id="KW-0285">Flavoprotein</keyword>
<proteinExistence type="predicted"/>
<evidence type="ECO:0000259" key="10">
    <source>
        <dbReference type="PROSITE" id="PS50902"/>
    </source>
</evidence>
<comment type="cofactor">
    <cofactor evidence="2">
        <name>FAD</name>
        <dbReference type="ChEBI" id="CHEBI:57692"/>
    </cofactor>
</comment>
<dbReference type="Proteomes" id="UP000433483">
    <property type="component" value="Unassembled WGS sequence"/>
</dbReference>
<evidence type="ECO:0000313" key="12">
    <source>
        <dbReference type="EMBL" id="KAE8968406.1"/>
    </source>
</evidence>
<dbReference type="EC" id="1.6.2.4" evidence="8"/>
<dbReference type="EMBL" id="QXGB01003792">
    <property type="protein sequence ID" value="KAE9168954.1"/>
    <property type="molecule type" value="Genomic_DNA"/>
</dbReference>